<name>A0A060TI89_BLAAD</name>
<dbReference type="InterPro" id="IPR001965">
    <property type="entry name" value="Znf_PHD"/>
</dbReference>
<dbReference type="PhylomeDB" id="A0A060TI89"/>
<dbReference type="GO" id="GO:0008270">
    <property type="term" value="F:zinc ion binding"/>
    <property type="evidence" value="ECO:0007669"/>
    <property type="project" value="UniProtKB-KW"/>
</dbReference>
<feature type="region of interest" description="Disordered" evidence="6">
    <location>
        <begin position="619"/>
        <end position="664"/>
    </location>
</feature>
<protein>
    <submittedName>
        <fullName evidence="8">ARAD1D44638p</fullName>
    </submittedName>
</protein>
<feature type="region of interest" description="Disordered" evidence="6">
    <location>
        <begin position="307"/>
        <end position="330"/>
    </location>
</feature>
<evidence type="ECO:0000256" key="4">
    <source>
        <dbReference type="PROSITE-ProRule" id="PRU00146"/>
    </source>
</evidence>
<dbReference type="PROSITE" id="PS50016">
    <property type="entry name" value="ZF_PHD_2"/>
    <property type="match status" value="1"/>
</dbReference>
<evidence type="ECO:0000259" key="7">
    <source>
        <dbReference type="PROSITE" id="PS50016"/>
    </source>
</evidence>
<dbReference type="PANTHER" id="PTHR14296:SF3">
    <property type="entry name" value="DIKAR, ISOFORM F"/>
    <property type="match status" value="1"/>
</dbReference>
<feature type="coiled-coil region" evidence="5">
    <location>
        <begin position="436"/>
        <end position="500"/>
    </location>
</feature>
<dbReference type="InterPro" id="IPR028938">
    <property type="entry name" value="Rsf1-like"/>
</dbReference>
<evidence type="ECO:0000256" key="2">
    <source>
        <dbReference type="ARBA" id="ARBA00022771"/>
    </source>
</evidence>
<keyword evidence="2 4" id="KW-0863">Zinc-finger</keyword>
<sequence length="664" mass="74350">MSVPLQRDAYQDVLTKIRGMWQFCVVCQFVSFFGPQLGLTRSDEFDVEIFEEELLGFPSNPEASETLLQKVERGLVNALLEPRFRTGSFQGDLMKIYGRKQYARGTEGQLNETLFESYGDAKIPEKVEVLGQLVRWLSADDRFREWAERRGNTKNMTVQETLESRPEQFRIDPAGFRDDMSTYLLCDDNRLYLREEFAPDLGEGRGRKRRRVKLTGDELREALAQEYEPQWECVCWDRESWTAFVAKIKKGAKKDANQQQLYEYLQGVVEVIEQDQDAKMQAAASRQKARDKIQLVANRKRSSRIEMKQARLRQEEEERQQRLKEEEERLRKRKQEAAQRERERARQQRYLDRLERERQVQEEGIRRSQRARSRQQQESEWVFDCVCGAHGHNYDDGRVSVQCDGCGSWMHVECLGEEEKKDIEKEDSRFECQQCQKFAKQLAEQKQLEAQKAQQQLEAQKAQQQLEAQRAQQQLEAQKAQQQLEAQKAQQEQLEALKAAEVAPRPSAPVIGTTPVFISPTTNQVSVPTSAPAPAIVPIAAPAPSTAPITVPVSAPAPITAPVSAPITAPITAPVPAPVPVLAPITAPVSAPIAEPKLQSPVPASVARLPVPGAGATTIPPVSAPASVSAGPAGPALPESVEPAESATAPGPTSTPAPVAQHDH</sequence>
<dbReference type="PANTHER" id="PTHR14296">
    <property type="entry name" value="REMODELING AND SPACING FACTOR 1"/>
    <property type="match status" value="1"/>
</dbReference>
<keyword evidence="5" id="KW-0175">Coiled coil</keyword>
<proteinExistence type="predicted"/>
<reference evidence="8" key="1">
    <citation type="submission" date="2014-02" db="EMBL/GenBank/DDBJ databases">
        <authorList>
            <person name="Genoscope - CEA"/>
        </authorList>
    </citation>
    <scope>NUCLEOTIDE SEQUENCE</scope>
    <source>
        <strain evidence="8">LS3</strain>
    </source>
</reference>
<dbReference type="InterPro" id="IPR011011">
    <property type="entry name" value="Znf_FYVE_PHD"/>
</dbReference>
<keyword evidence="1" id="KW-0479">Metal-binding</keyword>
<evidence type="ECO:0000256" key="6">
    <source>
        <dbReference type="SAM" id="MobiDB-lite"/>
    </source>
</evidence>
<keyword evidence="3" id="KW-0862">Zinc</keyword>
<feature type="compositionally biased region" description="Low complexity" evidence="6">
    <location>
        <begin position="620"/>
        <end position="636"/>
    </location>
</feature>
<reference evidence="8" key="2">
    <citation type="submission" date="2014-06" db="EMBL/GenBank/DDBJ databases">
        <title>The complete genome of Blastobotrys (Arxula) adeninivorans LS3 - a yeast of biotechnological interest.</title>
        <authorList>
            <person name="Kunze G."/>
            <person name="Gaillardin C."/>
            <person name="Czernicka M."/>
            <person name="Durrens P."/>
            <person name="Martin T."/>
            <person name="Boer E."/>
            <person name="Gabaldon T."/>
            <person name="Cruz J."/>
            <person name="Talla E."/>
            <person name="Marck C."/>
            <person name="Goffeau A."/>
            <person name="Barbe V."/>
            <person name="Baret P."/>
            <person name="Baronian K."/>
            <person name="Beier S."/>
            <person name="Bleykasten C."/>
            <person name="Bode R."/>
            <person name="Casaregola S."/>
            <person name="Despons L."/>
            <person name="Fairhead C."/>
            <person name="Giersberg M."/>
            <person name="Gierski P."/>
            <person name="Hahnel U."/>
            <person name="Hartmann A."/>
            <person name="Jankowska D."/>
            <person name="Jubin C."/>
            <person name="Jung P."/>
            <person name="Lafontaine I."/>
            <person name="Leh-Louis V."/>
            <person name="Lemaire M."/>
            <person name="Marcet-Houben M."/>
            <person name="Mascher M."/>
            <person name="Morel G."/>
            <person name="Richard G.-F."/>
            <person name="Riechen J."/>
            <person name="Sacerdot C."/>
            <person name="Sarkar A."/>
            <person name="Savel G."/>
            <person name="Schacherer J."/>
            <person name="Sherman D."/>
            <person name="Straub M.-L."/>
            <person name="Stein N."/>
            <person name="Thierry A."/>
            <person name="Trautwein-Schult A."/>
            <person name="Westhof E."/>
            <person name="Worch S."/>
            <person name="Dujon B."/>
            <person name="Souciet J.-L."/>
            <person name="Wincker P."/>
            <person name="Scholz U."/>
            <person name="Neuveglise N."/>
        </authorList>
    </citation>
    <scope>NUCLEOTIDE SEQUENCE</scope>
    <source>
        <strain evidence="8">LS3</strain>
    </source>
</reference>
<gene>
    <name evidence="8" type="ORF">GNLVRS02_ARAD1D44638g</name>
</gene>
<evidence type="ECO:0000256" key="3">
    <source>
        <dbReference type="ARBA" id="ARBA00022833"/>
    </source>
</evidence>
<evidence type="ECO:0000256" key="1">
    <source>
        <dbReference type="ARBA" id="ARBA00022723"/>
    </source>
</evidence>
<evidence type="ECO:0000256" key="5">
    <source>
        <dbReference type="SAM" id="Coils"/>
    </source>
</evidence>
<dbReference type="GO" id="GO:0006355">
    <property type="term" value="P:regulation of DNA-templated transcription"/>
    <property type="evidence" value="ECO:0007669"/>
    <property type="project" value="InterPro"/>
</dbReference>
<dbReference type="InterPro" id="IPR013083">
    <property type="entry name" value="Znf_RING/FYVE/PHD"/>
</dbReference>
<feature type="domain" description="PHD-type" evidence="7">
    <location>
        <begin position="382"/>
        <end position="438"/>
    </location>
</feature>
<organism evidence="8">
    <name type="scientific">Blastobotrys adeninivorans</name>
    <name type="common">Yeast</name>
    <name type="synonym">Arxula adeninivorans</name>
    <dbReference type="NCBI Taxonomy" id="409370"/>
    <lineage>
        <taxon>Eukaryota</taxon>
        <taxon>Fungi</taxon>
        <taxon>Dikarya</taxon>
        <taxon>Ascomycota</taxon>
        <taxon>Saccharomycotina</taxon>
        <taxon>Dipodascomycetes</taxon>
        <taxon>Dipodascales</taxon>
        <taxon>Trichomonascaceae</taxon>
        <taxon>Blastobotrys</taxon>
    </lineage>
</organism>
<dbReference type="GO" id="GO:0031213">
    <property type="term" value="C:RSF complex"/>
    <property type="evidence" value="ECO:0007669"/>
    <property type="project" value="InterPro"/>
</dbReference>
<dbReference type="EMBL" id="HG937694">
    <property type="protein sequence ID" value="CDP38876.1"/>
    <property type="molecule type" value="Genomic_DNA"/>
</dbReference>
<dbReference type="Pfam" id="PF00628">
    <property type="entry name" value="PHD"/>
    <property type="match status" value="1"/>
</dbReference>
<feature type="compositionally biased region" description="Low complexity" evidence="6">
    <location>
        <begin position="643"/>
        <end position="664"/>
    </location>
</feature>
<dbReference type="Gene3D" id="3.30.40.10">
    <property type="entry name" value="Zinc/RING finger domain, C3HC4 (zinc finger)"/>
    <property type="match status" value="1"/>
</dbReference>
<dbReference type="SMART" id="SM00249">
    <property type="entry name" value="PHD"/>
    <property type="match status" value="1"/>
</dbReference>
<dbReference type="AlphaFoldDB" id="A0A060TI89"/>
<accession>A0A060TI89</accession>
<evidence type="ECO:0000313" key="8">
    <source>
        <dbReference type="EMBL" id="CDP38876.1"/>
    </source>
</evidence>
<dbReference type="InterPro" id="IPR019787">
    <property type="entry name" value="Znf_PHD-finger"/>
</dbReference>
<dbReference type="SUPFAM" id="SSF57903">
    <property type="entry name" value="FYVE/PHD zinc finger"/>
    <property type="match status" value="1"/>
</dbReference>